<sequence>MLMKKIEADLYCIHCCEEVPHEVTYIRDQISHIECLECGKTLEFNHDIFKEYKKHVYKSFIDKPKQFTEESRKDLSKFLFDLPVRIITKPYRFAKEVREDVQDVYEYKKRKDKDKNKDQHD</sequence>
<dbReference type="EMBL" id="PZJJ01000046">
    <property type="protein sequence ID" value="PTL37518.1"/>
    <property type="molecule type" value="Genomic_DNA"/>
</dbReference>
<organism evidence="1 2">
    <name type="scientific">Alkalicoccus saliphilus</name>
    <dbReference type="NCBI Taxonomy" id="200989"/>
    <lineage>
        <taxon>Bacteria</taxon>
        <taxon>Bacillati</taxon>
        <taxon>Bacillota</taxon>
        <taxon>Bacilli</taxon>
        <taxon>Bacillales</taxon>
        <taxon>Bacillaceae</taxon>
        <taxon>Alkalicoccus</taxon>
    </lineage>
</organism>
<protein>
    <submittedName>
        <fullName evidence="1">Bh protein</fullName>
    </submittedName>
</protein>
<name>A0A2T4U297_9BACI</name>
<gene>
    <name evidence="1" type="ORF">C6Y45_16100</name>
</gene>
<dbReference type="OrthoDB" id="2427546at2"/>
<comment type="caution">
    <text evidence="1">The sequence shown here is derived from an EMBL/GenBank/DDBJ whole genome shotgun (WGS) entry which is preliminary data.</text>
</comment>
<dbReference type="Proteomes" id="UP000240509">
    <property type="component" value="Unassembled WGS sequence"/>
</dbReference>
<dbReference type="RefSeq" id="WP_107586246.1">
    <property type="nucleotide sequence ID" value="NZ_PZJJ01000046.1"/>
</dbReference>
<evidence type="ECO:0000313" key="2">
    <source>
        <dbReference type="Proteomes" id="UP000240509"/>
    </source>
</evidence>
<accession>A0A2T4U297</accession>
<evidence type="ECO:0000313" key="1">
    <source>
        <dbReference type="EMBL" id="PTL37518.1"/>
    </source>
</evidence>
<keyword evidence="2" id="KW-1185">Reference proteome</keyword>
<reference evidence="1 2" key="1">
    <citation type="submission" date="2018-03" db="EMBL/GenBank/DDBJ databases">
        <title>Alkalicoccus saliphilus sp. nov., isolated from a mineral pool.</title>
        <authorList>
            <person name="Zhao B."/>
        </authorList>
    </citation>
    <scope>NUCLEOTIDE SEQUENCE [LARGE SCALE GENOMIC DNA]</scope>
    <source>
        <strain evidence="1 2">6AG</strain>
    </source>
</reference>
<dbReference type="AlphaFoldDB" id="A0A2T4U297"/>
<proteinExistence type="predicted"/>